<proteinExistence type="predicted"/>
<keyword evidence="2" id="KW-1133">Transmembrane helix</keyword>
<keyword evidence="2" id="KW-0472">Membrane</keyword>
<evidence type="ECO:0000313" key="5">
    <source>
        <dbReference type="Proteomes" id="UP000501452"/>
    </source>
</evidence>
<feature type="domain" description="YoaR-like putative peptidoglycan binding" evidence="3">
    <location>
        <begin position="121"/>
        <end position="230"/>
    </location>
</feature>
<dbReference type="InterPro" id="IPR007391">
    <property type="entry name" value="Vancomycin_resist_VanW"/>
</dbReference>
<dbReference type="EMBL" id="CP045119">
    <property type="protein sequence ID" value="QIN84534.1"/>
    <property type="molecule type" value="Genomic_DNA"/>
</dbReference>
<gene>
    <name evidence="4" type="ORF">GBA63_19210</name>
</gene>
<dbReference type="KEGG" id="rub:GBA63_19210"/>
<organism evidence="4 5">
    <name type="scientific">Rubrobacter tropicus</name>
    <dbReference type="NCBI Taxonomy" id="2653851"/>
    <lineage>
        <taxon>Bacteria</taxon>
        <taxon>Bacillati</taxon>
        <taxon>Actinomycetota</taxon>
        <taxon>Rubrobacteria</taxon>
        <taxon>Rubrobacterales</taxon>
        <taxon>Rubrobacteraceae</taxon>
        <taxon>Rubrobacter</taxon>
    </lineage>
</organism>
<dbReference type="PANTHER" id="PTHR35788">
    <property type="entry name" value="EXPORTED PROTEIN-RELATED"/>
    <property type="match status" value="1"/>
</dbReference>
<dbReference type="Pfam" id="PF04294">
    <property type="entry name" value="VanW"/>
    <property type="match status" value="1"/>
</dbReference>
<sequence>MKSSYKTDKTRPGPGRSDRSTRASGERELRGRGSRYAYSRRSRYARRRGFAVVTMVACFLLVGFLLVDLLGSEGDIQRGVRIGDVDVGGMSKDEARGAVERNASETFEEISFGTGPDAVSMNAEDLGVRVNTDAAANEAYAVGRGGLFEKIGSYFGTTQVDLEAGYDREAAQATVDRIAGDFNREPKDATFTVADSGDVVVQEAKNGRMLDEQATLANLEGALQNMSGRVPLAEGPAPEPEITTAEIQKSKPEQVIGEYQTDFRWDSNPNRKENMKLAAGAVDNTVVKPGEVFSFNELAAELDYKEAKTFSNGGVGIDNGGGLCQVSSTLYMAAQYAGLEIVEREPHYAVLPYIKPGFDATVWFGDEYGNGAIDVRFKNTTEAPILIREWVDDEGFLNAQILGQPTGKKVQMTTEKIFEDTTRGIRWDTYKKVTENGEVTYDDMIHTYTYSYNPPPPEDGPHYDTSAPRVAGWDDPGNTTGWAEVPE</sequence>
<evidence type="ECO:0000259" key="3">
    <source>
        <dbReference type="Pfam" id="PF12229"/>
    </source>
</evidence>
<dbReference type="AlphaFoldDB" id="A0A6G8QDF0"/>
<keyword evidence="5" id="KW-1185">Reference proteome</keyword>
<name>A0A6G8QDF0_9ACTN</name>
<feature type="region of interest" description="Disordered" evidence="1">
    <location>
        <begin position="451"/>
        <end position="487"/>
    </location>
</feature>
<evidence type="ECO:0000256" key="1">
    <source>
        <dbReference type="SAM" id="MobiDB-lite"/>
    </source>
</evidence>
<dbReference type="Proteomes" id="UP000501452">
    <property type="component" value="Chromosome"/>
</dbReference>
<feature type="region of interest" description="Disordered" evidence="1">
    <location>
        <begin position="1"/>
        <end position="32"/>
    </location>
</feature>
<evidence type="ECO:0000256" key="2">
    <source>
        <dbReference type="SAM" id="Phobius"/>
    </source>
</evidence>
<dbReference type="InterPro" id="IPR052913">
    <property type="entry name" value="Glycopeptide_resist_protein"/>
</dbReference>
<protein>
    <recommendedName>
        <fullName evidence="3">YoaR-like putative peptidoglycan binding domain-containing protein</fullName>
    </recommendedName>
</protein>
<keyword evidence="2" id="KW-0812">Transmembrane</keyword>
<evidence type="ECO:0000313" key="4">
    <source>
        <dbReference type="EMBL" id="QIN84534.1"/>
    </source>
</evidence>
<dbReference type="PANTHER" id="PTHR35788:SF1">
    <property type="entry name" value="EXPORTED PROTEIN"/>
    <property type="match status" value="1"/>
</dbReference>
<dbReference type="Pfam" id="PF12229">
    <property type="entry name" value="PG_binding_4"/>
    <property type="match status" value="1"/>
</dbReference>
<reference evidence="4 5" key="1">
    <citation type="submission" date="2019-10" db="EMBL/GenBank/DDBJ databases">
        <title>Rubrobacter sp nov SCSIO 52090 isolated from a deep-sea sediment in the South China Sea.</title>
        <authorList>
            <person name="Chen R.W."/>
        </authorList>
    </citation>
    <scope>NUCLEOTIDE SEQUENCE [LARGE SCALE GENOMIC DNA]</scope>
    <source>
        <strain evidence="4 5">SCSIO 52909</strain>
    </source>
</reference>
<feature type="compositionally biased region" description="Basic and acidic residues" evidence="1">
    <location>
        <begin position="1"/>
        <end position="31"/>
    </location>
</feature>
<accession>A0A6G8QDF0</accession>
<feature type="transmembrane region" description="Helical" evidence="2">
    <location>
        <begin position="50"/>
        <end position="71"/>
    </location>
</feature>
<dbReference type="InterPro" id="IPR022029">
    <property type="entry name" value="YoaR-like_PG-bd"/>
</dbReference>